<dbReference type="SMART" id="SM00829">
    <property type="entry name" value="PKS_ER"/>
    <property type="match status" value="1"/>
</dbReference>
<dbReference type="Gene3D" id="3.40.50.720">
    <property type="entry name" value="NAD(P)-binding Rossmann-like Domain"/>
    <property type="match status" value="1"/>
</dbReference>
<accession>A0ABP8PYL4</accession>
<dbReference type="EMBL" id="BAABHF010000019">
    <property type="protein sequence ID" value="GAA4494443.1"/>
    <property type="molecule type" value="Genomic_DNA"/>
</dbReference>
<feature type="domain" description="Enoyl reductase (ER)" evidence="2">
    <location>
        <begin position="11"/>
        <end position="305"/>
    </location>
</feature>
<sequence length="307" mass="31818">MPKAVRFQQYGGIEVLRVVEVDRPVPGPGQVLVRVVVAAINPGEVHIRTGALHDRWPATFPSGEGSDLAGIVAETGAGVEGFAIGDEVIGFTDNRASHAEFVVVEAADLIPRPADVPWEQAGTLYVAGTTAYAAVRAVAAGPGDTVVISGAAGGVGSIAVQLARHTGATVIGLASEGNHEWLAAHGAIPVSYGEGVADRIRAAADGGKIDAFIDTFGADYVEMALDLGVVPERIDTITDHRATEKYGVKTDGNSAAGNAQVIAELAALIGAGRLEIPIAATYPLEEVRDAFRELERGHTRGKIVLRP</sequence>
<keyword evidence="4" id="KW-1185">Reference proteome</keyword>
<dbReference type="PANTHER" id="PTHR44154">
    <property type="entry name" value="QUINONE OXIDOREDUCTASE"/>
    <property type="match status" value="1"/>
</dbReference>
<dbReference type="Pfam" id="PF08240">
    <property type="entry name" value="ADH_N"/>
    <property type="match status" value="1"/>
</dbReference>
<evidence type="ECO:0000256" key="1">
    <source>
        <dbReference type="ARBA" id="ARBA00022857"/>
    </source>
</evidence>
<comment type="caution">
    <text evidence="3">The sequence shown here is derived from an EMBL/GenBank/DDBJ whole genome shotgun (WGS) entry which is preliminary data.</text>
</comment>
<dbReference type="Proteomes" id="UP001500503">
    <property type="component" value="Unassembled WGS sequence"/>
</dbReference>
<dbReference type="InterPro" id="IPR020843">
    <property type="entry name" value="ER"/>
</dbReference>
<dbReference type="InterPro" id="IPR013154">
    <property type="entry name" value="ADH-like_N"/>
</dbReference>
<protein>
    <submittedName>
        <fullName evidence="3">NADP-dependent oxidoreductase</fullName>
    </submittedName>
</protein>
<dbReference type="SUPFAM" id="SSF51735">
    <property type="entry name" value="NAD(P)-binding Rossmann-fold domains"/>
    <property type="match status" value="1"/>
</dbReference>
<proteinExistence type="predicted"/>
<dbReference type="RefSeq" id="WP_345464430.1">
    <property type="nucleotide sequence ID" value="NZ_BAABHF010000019.1"/>
</dbReference>
<dbReference type="InterPro" id="IPR036291">
    <property type="entry name" value="NAD(P)-bd_dom_sf"/>
</dbReference>
<evidence type="ECO:0000313" key="4">
    <source>
        <dbReference type="Proteomes" id="UP001500503"/>
    </source>
</evidence>
<reference evidence="4" key="1">
    <citation type="journal article" date="2019" name="Int. J. Syst. Evol. Microbiol.">
        <title>The Global Catalogue of Microorganisms (GCM) 10K type strain sequencing project: providing services to taxonomists for standard genome sequencing and annotation.</title>
        <authorList>
            <consortium name="The Broad Institute Genomics Platform"/>
            <consortium name="The Broad Institute Genome Sequencing Center for Infectious Disease"/>
            <person name="Wu L."/>
            <person name="Ma J."/>
        </authorList>
    </citation>
    <scope>NUCLEOTIDE SEQUENCE [LARGE SCALE GENOMIC DNA]</scope>
    <source>
        <strain evidence="4">JCM 17933</strain>
    </source>
</reference>
<organism evidence="3 4">
    <name type="scientific">Actinoallomurus oryzae</name>
    <dbReference type="NCBI Taxonomy" id="502180"/>
    <lineage>
        <taxon>Bacteria</taxon>
        <taxon>Bacillati</taxon>
        <taxon>Actinomycetota</taxon>
        <taxon>Actinomycetes</taxon>
        <taxon>Streptosporangiales</taxon>
        <taxon>Thermomonosporaceae</taxon>
        <taxon>Actinoallomurus</taxon>
    </lineage>
</organism>
<name>A0ABP8PYL4_9ACTN</name>
<keyword evidence="1" id="KW-0521">NADP</keyword>
<dbReference type="CDD" id="cd05289">
    <property type="entry name" value="MDR_like_2"/>
    <property type="match status" value="1"/>
</dbReference>
<dbReference type="PANTHER" id="PTHR44154:SF1">
    <property type="entry name" value="QUINONE OXIDOREDUCTASE"/>
    <property type="match status" value="1"/>
</dbReference>
<dbReference type="InterPro" id="IPR051603">
    <property type="entry name" value="Zinc-ADH_QOR/CCCR"/>
</dbReference>
<dbReference type="Pfam" id="PF13602">
    <property type="entry name" value="ADH_zinc_N_2"/>
    <property type="match status" value="1"/>
</dbReference>
<dbReference type="SUPFAM" id="SSF50129">
    <property type="entry name" value="GroES-like"/>
    <property type="match status" value="1"/>
</dbReference>
<evidence type="ECO:0000313" key="3">
    <source>
        <dbReference type="EMBL" id="GAA4494443.1"/>
    </source>
</evidence>
<gene>
    <name evidence="3" type="ORF">GCM10023191_033610</name>
</gene>
<dbReference type="InterPro" id="IPR011032">
    <property type="entry name" value="GroES-like_sf"/>
</dbReference>
<evidence type="ECO:0000259" key="2">
    <source>
        <dbReference type="SMART" id="SM00829"/>
    </source>
</evidence>
<dbReference type="Gene3D" id="3.90.180.10">
    <property type="entry name" value="Medium-chain alcohol dehydrogenases, catalytic domain"/>
    <property type="match status" value="1"/>
</dbReference>